<dbReference type="RefSeq" id="WP_119549718.1">
    <property type="nucleotide sequence ID" value="NZ_QXIR01000060.1"/>
</dbReference>
<comment type="caution">
    <text evidence="2">The sequence shown here is derived from an EMBL/GenBank/DDBJ whole genome shotgun (WGS) entry which is preliminary data.</text>
</comment>
<evidence type="ECO:0000313" key="2">
    <source>
        <dbReference type="EMBL" id="RIW27091.1"/>
    </source>
</evidence>
<reference evidence="2 3" key="1">
    <citation type="submission" date="2018-09" db="EMBL/GenBank/DDBJ databases">
        <title>Bacillus saliacetes sp. nov., isolated from Thai shrimp paste (Ka-pi).</title>
        <authorList>
            <person name="Daroonpunt R."/>
            <person name="Tanasupawat S."/>
            <person name="Yiamsombut S."/>
        </authorList>
    </citation>
    <scope>NUCLEOTIDE SEQUENCE [LARGE SCALE GENOMIC DNA]</scope>
    <source>
        <strain evidence="2 3">SKP7-4</strain>
    </source>
</reference>
<organism evidence="2 3">
    <name type="scientific">Bacillus salacetis</name>
    <dbReference type="NCBI Taxonomy" id="2315464"/>
    <lineage>
        <taxon>Bacteria</taxon>
        <taxon>Bacillati</taxon>
        <taxon>Bacillota</taxon>
        <taxon>Bacilli</taxon>
        <taxon>Bacillales</taxon>
        <taxon>Bacillaceae</taxon>
        <taxon>Bacillus</taxon>
    </lineage>
</organism>
<protein>
    <submittedName>
        <fullName evidence="2">DUF4178 domain-containing protein</fullName>
    </submittedName>
</protein>
<feature type="domain" description="DUF4178" evidence="1">
    <location>
        <begin position="28"/>
        <end position="159"/>
    </location>
</feature>
<keyword evidence="3" id="KW-1185">Reference proteome</keyword>
<sequence>MSILKRLFGKKEKDVPVVKERNVFTIEVGDIVAYDLEDYEVVSKLTYNDHGFEWLAYQLESPGRTVWLSAEMDDQVYLGIYENAKLKLSEPIPEEIEYEGTRYYLDESGKASVKGDGRGKNVNGISCRYFDYEDEEEEKFLSVEIWGSEIEVSSGYEINEYEIKIIASK</sequence>
<dbReference type="InterPro" id="IPR025235">
    <property type="entry name" value="DUF4178"/>
</dbReference>
<name>A0A3A1QR64_9BACI</name>
<dbReference type="EMBL" id="QXIR01000060">
    <property type="protein sequence ID" value="RIW27091.1"/>
    <property type="molecule type" value="Genomic_DNA"/>
</dbReference>
<dbReference type="Proteomes" id="UP000265801">
    <property type="component" value="Unassembled WGS sequence"/>
</dbReference>
<gene>
    <name evidence="2" type="ORF">D3H55_23305</name>
</gene>
<evidence type="ECO:0000259" key="1">
    <source>
        <dbReference type="Pfam" id="PF13785"/>
    </source>
</evidence>
<dbReference type="Pfam" id="PF13785">
    <property type="entry name" value="DUF4178"/>
    <property type="match status" value="1"/>
</dbReference>
<accession>A0A3A1QR64</accession>
<dbReference type="OrthoDB" id="3775810at2"/>
<proteinExistence type="predicted"/>
<dbReference type="AlphaFoldDB" id="A0A3A1QR64"/>
<evidence type="ECO:0000313" key="3">
    <source>
        <dbReference type="Proteomes" id="UP000265801"/>
    </source>
</evidence>